<organism evidence="1 2">
    <name type="scientific">Desulfoscipio gibsoniae DSM 7213</name>
    <dbReference type="NCBI Taxonomy" id="767817"/>
    <lineage>
        <taxon>Bacteria</taxon>
        <taxon>Bacillati</taxon>
        <taxon>Bacillota</taxon>
        <taxon>Clostridia</taxon>
        <taxon>Eubacteriales</taxon>
        <taxon>Desulfallaceae</taxon>
        <taxon>Desulfoscipio</taxon>
    </lineage>
</organism>
<dbReference type="Proteomes" id="UP000013520">
    <property type="component" value="Chromosome"/>
</dbReference>
<protein>
    <submittedName>
        <fullName evidence="1">Uncharacterized protein</fullName>
    </submittedName>
</protein>
<sequence>MLDDVLLPSGSRVYDILMSTKMLGNLKTRSPSIVENVRIFFPVVMTFLQSSDNIFAPVYAQYQSQYHQLDNQLRTAVANQRQAESGQGSQPQCH</sequence>
<dbReference type="HOGENOM" id="CLU_2381453_0_0_9"/>
<proteinExistence type="predicted"/>
<dbReference type="AlphaFoldDB" id="R4KHN4"/>
<gene>
    <name evidence="1" type="ORF">Desgi_0428</name>
</gene>
<dbReference type="EMBL" id="CP003273">
    <property type="protein sequence ID" value="AGL00005.1"/>
    <property type="molecule type" value="Genomic_DNA"/>
</dbReference>
<reference evidence="1 2" key="1">
    <citation type="submission" date="2012-01" db="EMBL/GenBank/DDBJ databases">
        <title>Complete sequence of Desulfotomaculum gibsoniae DSM 7213.</title>
        <authorList>
            <consortium name="US DOE Joint Genome Institute"/>
            <person name="Lucas S."/>
            <person name="Han J."/>
            <person name="Lapidus A."/>
            <person name="Cheng J.-F."/>
            <person name="Goodwin L."/>
            <person name="Pitluck S."/>
            <person name="Peters L."/>
            <person name="Ovchinnikova G."/>
            <person name="Teshima H."/>
            <person name="Detter J.C."/>
            <person name="Han C."/>
            <person name="Tapia R."/>
            <person name="Land M."/>
            <person name="Hauser L."/>
            <person name="Kyrpides N."/>
            <person name="Ivanova N."/>
            <person name="Pagani I."/>
            <person name="Parshina S."/>
            <person name="Plugge C."/>
            <person name="Muyzer G."/>
            <person name="Kuever J."/>
            <person name="Ivanova A."/>
            <person name="Nazina T."/>
            <person name="Klenk H.-P."/>
            <person name="Brambilla E."/>
            <person name="Spring S."/>
            <person name="Stams A.F."/>
            <person name="Woyke T."/>
        </authorList>
    </citation>
    <scope>NUCLEOTIDE SEQUENCE [LARGE SCALE GENOMIC DNA]</scope>
    <source>
        <strain evidence="1 2">DSM 7213</strain>
    </source>
</reference>
<evidence type="ECO:0000313" key="1">
    <source>
        <dbReference type="EMBL" id="AGL00005.1"/>
    </source>
</evidence>
<dbReference type="KEGG" id="dgi:Desgi_0428"/>
<evidence type="ECO:0000313" key="2">
    <source>
        <dbReference type="Proteomes" id="UP000013520"/>
    </source>
</evidence>
<keyword evidence="2" id="KW-1185">Reference proteome</keyword>
<name>R4KHN4_9FIRM</name>
<accession>R4KHN4</accession>